<dbReference type="PANTHER" id="PTHR46182">
    <property type="entry name" value="FI19480P1"/>
    <property type="match status" value="1"/>
</dbReference>
<dbReference type="eggNOG" id="COG3291">
    <property type="taxonomic scope" value="Bacteria"/>
</dbReference>
<dbReference type="PROSITE" id="PS50093">
    <property type="entry name" value="PKD"/>
    <property type="match status" value="1"/>
</dbReference>
<dbReference type="Gene3D" id="3.20.20.80">
    <property type="entry name" value="Glycosidases"/>
    <property type="match status" value="1"/>
</dbReference>
<dbReference type="SMART" id="SM00089">
    <property type="entry name" value="PKD"/>
    <property type="match status" value="1"/>
</dbReference>
<name>D5EN50_CORAD</name>
<dbReference type="InterPro" id="IPR029865">
    <property type="entry name" value="KIAA0319-like"/>
</dbReference>
<organism evidence="3 4">
    <name type="scientific">Coraliomargarita akajimensis (strain DSM 45221 / IAM 15411 / JCM 23193 / KCTC 12865 / 04OKA010-24)</name>
    <dbReference type="NCBI Taxonomy" id="583355"/>
    <lineage>
        <taxon>Bacteria</taxon>
        <taxon>Pseudomonadati</taxon>
        <taxon>Verrucomicrobiota</taxon>
        <taxon>Opitutia</taxon>
        <taxon>Puniceicoccales</taxon>
        <taxon>Coraliomargaritaceae</taxon>
        <taxon>Coraliomargarita</taxon>
    </lineage>
</organism>
<dbReference type="OrthoDB" id="173903at2"/>
<protein>
    <submittedName>
        <fullName evidence="3">PKD domain containing protein</fullName>
    </submittedName>
</protein>
<dbReference type="Gene3D" id="2.60.120.260">
    <property type="entry name" value="Galactose-binding domain-like"/>
    <property type="match status" value="1"/>
</dbReference>
<dbReference type="GO" id="GO:0016020">
    <property type="term" value="C:membrane"/>
    <property type="evidence" value="ECO:0007669"/>
    <property type="project" value="TreeGrafter"/>
</dbReference>
<dbReference type="EMBL" id="CP001998">
    <property type="protein sequence ID" value="ADE53485.1"/>
    <property type="molecule type" value="Genomic_DNA"/>
</dbReference>
<feature type="signal peptide" evidence="1">
    <location>
        <begin position="1"/>
        <end position="25"/>
    </location>
</feature>
<keyword evidence="1" id="KW-0732">Signal</keyword>
<dbReference type="PANTHER" id="PTHR46182:SF2">
    <property type="entry name" value="FI19480P1"/>
    <property type="match status" value="1"/>
</dbReference>
<dbReference type="Proteomes" id="UP000000925">
    <property type="component" value="Chromosome"/>
</dbReference>
<dbReference type="InterPro" id="IPR022409">
    <property type="entry name" value="PKD/Chitinase_dom"/>
</dbReference>
<feature type="chain" id="PRO_5003070886" evidence="1">
    <location>
        <begin position="26"/>
        <end position="1488"/>
    </location>
</feature>
<keyword evidence="4" id="KW-1185">Reference proteome</keyword>
<dbReference type="Pfam" id="PF16586">
    <property type="entry name" value="DUF5060"/>
    <property type="match status" value="1"/>
</dbReference>
<evidence type="ECO:0000256" key="1">
    <source>
        <dbReference type="SAM" id="SignalP"/>
    </source>
</evidence>
<dbReference type="InterPro" id="IPR024749">
    <property type="entry name" value="Collagen-bd_put"/>
</dbReference>
<feature type="domain" description="PKD" evidence="2">
    <location>
        <begin position="842"/>
        <end position="905"/>
    </location>
</feature>
<dbReference type="HOGENOM" id="CLU_249285_0_0_0"/>
<dbReference type="STRING" id="583355.Caka_0460"/>
<dbReference type="eggNOG" id="COG5492">
    <property type="taxonomic scope" value="Bacteria"/>
</dbReference>
<dbReference type="InterPro" id="IPR032260">
    <property type="entry name" value="DUF5060"/>
</dbReference>
<dbReference type="GO" id="GO:0031410">
    <property type="term" value="C:cytoplasmic vesicle"/>
    <property type="evidence" value="ECO:0007669"/>
    <property type="project" value="TreeGrafter"/>
</dbReference>
<dbReference type="Pfam" id="PF12904">
    <property type="entry name" value="Collagen_bind_2"/>
    <property type="match status" value="1"/>
</dbReference>
<dbReference type="Pfam" id="PF22352">
    <property type="entry name" value="K319L-like_PKD"/>
    <property type="match status" value="1"/>
</dbReference>
<evidence type="ECO:0000313" key="4">
    <source>
        <dbReference type="Proteomes" id="UP000000925"/>
    </source>
</evidence>
<dbReference type="KEGG" id="caa:Caka_0460"/>
<dbReference type="SUPFAM" id="SSF49299">
    <property type="entry name" value="PKD domain"/>
    <property type="match status" value="1"/>
</dbReference>
<dbReference type="Gene3D" id="2.60.40.10">
    <property type="entry name" value="Immunoglobulins"/>
    <property type="match status" value="2"/>
</dbReference>
<accession>D5EN50</accession>
<evidence type="ECO:0000259" key="2">
    <source>
        <dbReference type="PROSITE" id="PS50093"/>
    </source>
</evidence>
<proteinExistence type="predicted"/>
<sequence>MTINLYPARLAALLVGSFWALTGTAQTVNLKGDLTIWHKITLELDGPQTNEGATPNPFTDRRMDVTFTHPNSGITYVVPGFFAADGNAANSSANSGNKWHCYLRPNHAGTWNYSISFRQGSEVASSTATTPGTALAPYDGVNGSFQVSANNAATAPDFRAKGRLRYVGKHHLQFEGNGEYFLKFGPDSPENMLEYDDFDNTPSQGYPADVDGLGNERPPAGWLKTWSAHAADYNNDGETWQNGKGSELLGAMNYISSTGANSVSTLLYNLWGDGRRTFPYTTTTDRTRFDCSKLDQWEIIFDHAEQKGLHLHFKLFENENGKIHDGGASTLGPERRLYYREMIARFGHHLALNWNISEEINMGGEAVIEGSLKYFEDYDPWQSNRVFHTAPSASAKVNRYTQYLGDTEMTGVSMQIELAATSENVFDETKYWVDASAMAGRPWVCANDEQGPGNLGIRASEDGTRKYTLWGNIMAGGAGVEYYVGGKDLSMEDYRTELDAVLDDADITINGFFYRQAIPFWAMHNQDALLSNSTAAHCLSDDANTFVIYLSEGGSVDLDLTALSGSFAIQWFDPRNGGNLQNGSVTSVQGGSIVNLGTAPSDPTEDWAILVKRNDTVSYSPRWQESEGYILMEMENTASPLGSWNFRDKNNLPTPPTGQGDYVTGAQGTGHLEYIGPWAAAGSPLEYTFTVSKAGIYYLQLRCFKRLDDGDPGDKHNDCFIKMAGDYESGNEVPLSALQSNTKMYGGNADSWGRASNLDYAGSHYQAAYVFKAGETYTLTITDRSTQFNIDRILLYHDDNGWPSNSQLTNLPESTITTAPVVNAGPDREITLPISDVSLYGSAADNGSITAYSWSLVSGPSAALTTGSDSPNLTASLLITGSYLFRLTVTDNEGYTSSDDVTVNVVNDDSETISYTIIEFATPFSDGELDGQHNWNAEANWTVEATNNGSVSTGTDSNIAVLNRPVTLKVGQTVSFIVDFEFDGAYSLPVGHVYTMLAGLKADDTATSLSTGSAEPDVNVQLLTTDGNYRILNNYGTIQGASSIGNSPNAGEQLRLTYELTLGSDAANTAYTVRLQNLNDGTDTGTGTVTGILSDVYDALTGSGAYMFFQRINPDANSSGLTDLQVNTFSYLAPDPILNTEIEFIAPFLNGALDGQEGWQSSSTWTVDNTSTGHASSAANSNIAVLNYPITLNEGETFAYTVDFAFTGTFAAPTNHVYTFLSGLKADNTPNAVATGADTPDANIQLLSGGSDYRLLNNYTTITGVSNLTAGPNEGEHLRFYYEITLGASAATSSYSVRLQNLSDGTDSGTGLVTELPSDVYTALTGSGAYLFVQQINPSAHTSGLTGIKVDTITLHQAFTLTGFAKFESDHALIGGLLGDDDKDGILNLFEFAFGGNPQTADAIPIKPRILLPQAGDGSILDFEFRRRKDAFNGLTYTIETSPDMINWDNYTGLALVEDESNEIELITISLPTNSADKLFVRLEVDAL</sequence>
<dbReference type="CDD" id="cd00146">
    <property type="entry name" value="PKD"/>
    <property type="match status" value="1"/>
</dbReference>
<dbReference type="InterPro" id="IPR035986">
    <property type="entry name" value="PKD_dom_sf"/>
</dbReference>
<evidence type="ECO:0000313" key="3">
    <source>
        <dbReference type="EMBL" id="ADE53485.1"/>
    </source>
</evidence>
<dbReference type="RefSeq" id="WP_013042210.1">
    <property type="nucleotide sequence ID" value="NC_014008.1"/>
</dbReference>
<dbReference type="InterPro" id="IPR013783">
    <property type="entry name" value="Ig-like_fold"/>
</dbReference>
<dbReference type="InterPro" id="IPR000601">
    <property type="entry name" value="PKD_dom"/>
</dbReference>
<reference evidence="3 4" key="1">
    <citation type="journal article" date="2010" name="Stand. Genomic Sci.">
        <title>Complete genome sequence of Coraliomargarita akajimensis type strain (04OKA010-24).</title>
        <authorList>
            <person name="Mavromatis K."/>
            <person name="Abt B."/>
            <person name="Brambilla E."/>
            <person name="Lapidus A."/>
            <person name="Copeland A."/>
            <person name="Deshpande S."/>
            <person name="Nolan M."/>
            <person name="Lucas S."/>
            <person name="Tice H."/>
            <person name="Cheng J.F."/>
            <person name="Han C."/>
            <person name="Detter J.C."/>
            <person name="Woyke T."/>
            <person name="Goodwin L."/>
            <person name="Pitluck S."/>
            <person name="Held B."/>
            <person name="Brettin T."/>
            <person name="Tapia R."/>
            <person name="Ivanova N."/>
            <person name="Mikhailova N."/>
            <person name="Pati A."/>
            <person name="Liolios K."/>
            <person name="Chen A."/>
            <person name="Palaniappan K."/>
            <person name="Land M."/>
            <person name="Hauser L."/>
            <person name="Chang Y.J."/>
            <person name="Jeffries C.D."/>
            <person name="Rohde M."/>
            <person name="Goker M."/>
            <person name="Bristow J."/>
            <person name="Eisen J.A."/>
            <person name="Markowitz V."/>
            <person name="Hugenholtz P."/>
            <person name="Klenk H.P."/>
            <person name="Kyrpides N.C."/>
        </authorList>
    </citation>
    <scope>NUCLEOTIDE SEQUENCE [LARGE SCALE GENOMIC DNA]</scope>
    <source>
        <strain evidence="4">DSM 45221 / IAM 15411 / JCM 23193 / KCTC 12865</strain>
    </source>
</reference>
<gene>
    <name evidence="3" type="ordered locus">Caka_0460</name>
</gene>